<dbReference type="RefSeq" id="WP_194028471.1">
    <property type="nucleotide sequence ID" value="NZ_JADEWZ010000006.1"/>
</dbReference>
<organism evidence="2 3">
    <name type="scientific">Lusitaniella coriacea LEGE 07157</name>
    <dbReference type="NCBI Taxonomy" id="945747"/>
    <lineage>
        <taxon>Bacteria</taxon>
        <taxon>Bacillati</taxon>
        <taxon>Cyanobacteriota</taxon>
        <taxon>Cyanophyceae</taxon>
        <taxon>Spirulinales</taxon>
        <taxon>Lusitaniellaceae</taxon>
        <taxon>Lusitaniella</taxon>
    </lineage>
</organism>
<protein>
    <submittedName>
        <fullName evidence="2">Uncharacterized protein</fullName>
    </submittedName>
</protein>
<accession>A0A8J7B3V8</accession>
<keyword evidence="1" id="KW-0812">Transmembrane</keyword>
<dbReference type="EMBL" id="JADEWZ010000006">
    <property type="protein sequence ID" value="MBE9115382.1"/>
    <property type="molecule type" value="Genomic_DNA"/>
</dbReference>
<dbReference type="Proteomes" id="UP000654482">
    <property type="component" value="Unassembled WGS sequence"/>
</dbReference>
<reference evidence="2" key="1">
    <citation type="submission" date="2020-10" db="EMBL/GenBank/DDBJ databases">
        <authorList>
            <person name="Castelo-Branco R."/>
            <person name="Eusebio N."/>
            <person name="Adriana R."/>
            <person name="Vieira A."/>
            <person name="Brugerolle De Fraissinette N."/>
            <person name="Rezende De Castro R."/>
            <person name="Schneider M.P."/>
            <person name="Vasconcelos V."/>
            <person name="Leao P.N."/>
        </authorList>
    </citation>
    <scope>NUCLEOTIDE SEQUENCE</scope>
    <source>
        <strain evidence="2">LEGE 07157</strain>
    </source>
</reference>
<comment type="caution">
    <text evidence="2">The sequence shown here is derived from an EMBL/GenBank/DDBJ whole genome shotgun (WGS) entry which is preliminary data.</text>
</comment>
<evidence type="ECO:0000313" key="3">
    <source>
        <dbReference type="Proteomes" id="UP000654482"/>
    </source>
</evidence>
<keyword evidence="3" id="KW-1185">Reference proteome</keyword>
<keyword evidence="1" id="KW-1133">Transmembrane helix</keyword>
<evidence type="ECO:0000313" key="2">
    <source>
        <dbReference type="EMBL" id="MBE9115382.1"/>
    </source>
</evidence>
<name>A0A8J7B3V8_9CYAN</name>
<keyword evidence="1" id="KW-0472">Membrane</keyword>
<feature type="transmembrane region" description="Helical" evidence="1">
    <location>
        <begin position="21"/>
        <end position="41"/>
    </location>
</feature>
<sequence>MDNPQLVKPLNKDRAIAPSEILLSLATPPVLFGMVAVQSLAQGLQNIGQVSEEVFRGHRLPILNLPVTEKEEESESH</sequence>
<proteinExistence type="predicted"/>
<dbReference type="AlphaFoldDB" id="A0A8J7B3V8"/>
<gene>
    <name evidence="2" type="ORF">IQ249_05660</name>
</gene>
<evidence type="ECO:0000256" key="1">
    <source>
        <dbReference type="SAM" id="Phobius"/>
    </source>
</evidence>